<proteinExistence type="predicted"/>
<evidence type="ECO:0000313" key="3">
    <source>
        <dbReference type="Proteomes" id="UP000664534"/>
    </source>
</evidence>
<dbReference type="OrthoDB" id="2351791at2759"/>
<organism evidence="2 3">
    <name type="scientific">Imshaugia aleurites</name>
    <dbReference type="NCBI Taxonomy" id="172621"/>
    <lineage>
        <taxon>Eukaryota</taxon>
        <taxon>Fungi</taxon>
        <taxon>Dikarya</taxon>
        <taxon>Ascomycota</taxon>
        <taxon>Pezizomycotina</taxon>
        <taxon>Lecanoromycetes</taxon>
        <taxon>OSLEUM clade</taxon>
        <taxon>Lecanoromycetidae</taxon>
        <taxon>Lecanorales</taxon>
        <taxon>Lecanorineae</taxon>
        <taxon>Parmeliaceae</taxon>
        <taxon>Imshaugia</taxon>
    </lineage>
</organism>
<reference evidence="2" key="1">
    <citation type="submission" date="2021-03" db="EMBL/GenBank/DDBJ databases">
        <authorList>
            <person name="Tagirdzhanova G."/>
        </authorList>
    </citation>
    <scope>NUCLEOTIDE SEQUENCE</scope>
</reference>
<keyword evidence="1" id="KW-0472">Membrane</keyword>
<evidence type="ECO:0000256" key="1">
    <source>
        <dbReference type="SAM" id="Phobius"/>
    </source>
</evidence>
<feature type="transmembrane region" description="Helical" evidence="1">
    <location>
        <begin position="12"/>
        <end position="32"/>
    </location>
</feature>
<name>A0A8H3J2F1_9LECA</name>
<sequence length="125" mass="13595">MSDTHNVAYAAAIYTFTRTFGMCIGVAAGGAVFQNQLKKHLADLGLLTTVAADAEVFVVQLQALPKSSPEYQNYVLAFAKRFENVFKFLIAVASLAEFLNSMDKKLDKGRRKSLLLGGSAGEEEK</sequence>
<dbReference type="Proteomes" id="UP000664534">
    <property type="component" value="Unassembled WGS sequence"/>
</dbReference>
<dbReference type="EMBL" id="CAJPDT010000119">
    <property type="protein sequence ID" value="CAF9939480.1"/>
    <property type="molecule type" value="Genomic_DNA"/>
</dbReference>
<evidence type="ECO:0000313" key="2">
    <source>
        <dbReference type="EMBL" id="CAF9939480.1"/>
    </source>
</evidence>
<gene>
    <name evidence="2" type="ORF">IMSHALPRED_001367</name>
</gene>
<keyword evidence="1" id="KW-0812">Transmembrane</keyword>
<accession>A0A8H3J2F1</accession>
<protein>
    <submittedName>
        <fullName evidence="2">Uncharacterized protein</fullName>
    </submittedName>
</protein>
<comment type="caution">
    <text evidence="2">The sequence shown here is derived from an EMBL/GenBank/DDBJ whole genome shotgun (WGS) entry which is preliminary data.</text>
</comment>
<keyword evidence="1" id="KW-1133">Transmembrane helix</keyword>
<keyword evidence="3" id="KW-1185">Reference proteome</keyword>
<dbReference type="AlphaFoldDB" id="A0A8H3J2F1"/>